<evidence type="ECO:0000313" key="2">
    <source>
        <dbReference type="Proteomes" id="UP000055024"/>
    </source>
</evidence>
<comment type="caution">
    <text evidence="1">The sequence shown here is derived from an EMBL/GenBank/DDBJ whole genome shotgun (WGS) entry which is preliminary data.</text>
</comment>
<dbReference type="AlphaFoldDB" id="A0A0V1HBB5"/>
<protein>
    <submittedName>
        <fullName evidence="1">Uncharacterized protein</fullName>
    </submittedName>
</protein>
<dbReference type="EMBL" id="JYDP01000101">
    <property type="protein sequence ID" value="KRZ07460.1"/>
    <property type="molecule type" value="Genomic_DNA"/>
</dbReference>
<evidence type="ECO:0000313" key="1">
    <source>
        <dbReference type="EMBL" id="KRZ07460.1"/>
    </source>
</evidence>
<keyword evidence="2" id="KW-1185">Reference proteome</keyword>
<reference evidence="1 2" key="1">
    <citation type="submission" date="2015-01" db="EMBL/GenBank/DDBJ databases">
        <title>Evolution of Trichinella species and genotypes.</title>
        <authorList>
            <person name="Korhonen P.K."/>
            <person name="Edoardo P."/>
            <person name="Giuseppe L.R."/>
            <person name="Gasser R.B."/>
        </authorList>
    </citation>
    <scope>NUCLEOTIDE SEQUENCE [LARGE SCALE GENOMIC DNA]</scope>
    <source>
        <strain evidence="1">ISS1029</strain>
    </source>
</reference>
<gene>
    <name evidence="1" type="ORF">T11_2053</name>
</gene>
<sequence>MSISHGIVASATYVLTFLCDKNTECLVHSGNRKIEVVTIHPEIGSSIWEMIGSTWRRSIYSLIIFDKAAHSELIRSIEVIWYTFFLNSHFMFPLQRSINQIHAPQQHISRINSIPWNTALPALSLQ</sequence>
<dbReference type="Proteomes" id="UP000055024">
    <property type="component" value="Unassembled WGS sequence"/>
</dbReference>
<accession>A0A0V1HBB5</accession>
<name>A0A0V1HBB5_9BILA</name>
<organism evidence="1 2">
    <name type="scientific">Trichinella zimbabwensis</name>
    <dbReference type="NCBI Taxonomy" id="268475"/>
    <lineage>
        <taxon>Eukaryota</taxon>
        <taxon>Metazoa</taxon>
        <taxon>Ecdysozoa</taxon>
        <taxon>Nematoda</taxon>
        <taxon>Enoplea</taxon>
        <taxon>Dorylaimia</taxon>
        <taxon>Trichinellida</taxon>
        <taxon>Trichinellidae</taxon>
        <taxon>Trichinella</taxon>
    </lineage>
</organism>
<proteinExistence type="predicted"/>